<proteinExistence type="predicted"/>
<dbReference type="Proteomes" id="UP000179769">
    <property type="component" value="Unassembled WGS sequence"/>
</dbReference>
<evidence type="ECO:0000259" key="2">
    <source>
        <dbReference type="PROSITE" id="PS51085"/>
    </source>
</evidence>
<feature type="region of interest" description="Disordered" evidence="1">
    <location>
        <begin position="97"/>
        <end position="116"/>
    </location>
</feature>
<organism evidence="3 4">
    <name type="scientific">Parafrankia soli</name>
    <dbReference type="NCBI Taxonomy" id="2599596"/>
    <lineage>
        <taxon>Bacteria</taxon>
        <taxon>Bacillati</taxon>
        <taxon>Actinomycetota</taxon>
        <taxon>Actinomycetes</taxon>
        <taxon>Frankiales</taxon>
        <taxon>Frankiaceae</taxon>
        <taxon>Parafrankia</taxon>
    </lineage>
</organism>
<dbReference type="SUPFAM" id="SSF54292">
    <property type="entry name" value="2Fe-2S ferredoxin-like"/>
    <property type="match status" value="1"/>
</dbReference>
<dbReference type="CDD" id="cd00207">
    <property type="entry name" value="fer2"/>
    <property type="match status" value="1"/>
</dbReference>
<protein>
    <submittedName>
        <fullName evidence="3">Ferredoxin</fullName>
    </submittedName>
</protein>
<dbReference type="Gene3D" id="3.10.20.30">
    <property type="match status" value="1"/>
</dbReference>
<comment type="caution">
    <text evidence="3">The sequence shown here is derived from an EMBL/GenBank/DDBJ whole genome shotgun (WGS) entry which is preliminary data.</text>
</comment>
<dbReference type="PROSITE" id="PS51085">
    <property type="entry name" value="2FE2S_FER_2"/>
    <property type="match status" value="1"/>
</dbReference>
<dbReference type="OrthoDB" id="502624at2"/>
<dbReference type="AlphaFoldDB" id="A0A1S1QPG8"/>
<evidence type="ECO:0000313" key="3">
    <source>
        <dbReference type="EMBL" id="OHV35145.1"/>
    </source>
</evidence>
<accession>A0A1S1QPG8</accession>
<name>A0A1S1QPG8_9ACTN</name>
<dbReference type="EMBL" id="MAXA01000128">
    <property type="protein sequence ID" value="OHV35145.1"/>
    <property type="molecule type" value="Genomic_DNA"/>
</dbReference>
<evidence type="ECO:0000256" key="1">
    <source>
        <dbReference type="SAM" id="MobiDB-lite"/>
    </source>
</evidence>
<dbReference type="InterPro" id="IPR012675">
    <property type="entry name" value="Beta-grasp_dom_sf"/>
</dbReference>
<dbReference type="GO" id="GO:0051536">
    <property type="term" value="F:iron-sulfur cluster binding"/>
    <property type="evidence" value="ECO:0007669"/>
    <property type="project" value="InterPro"/>
</dbReference>
<feature type="domain" description="2Fe-2S ferredoxin-type" evidence="2">
    <location>
        <begin position="1"/>
        <end position="100"/>
    </location>
</feature>
<sequence>MVHVDPIGTDLELEPGETIIEAAWRLGYHWPTVCHGQATCTVCHLEVLSGIEHLTPPDDDERDALEHRLPGAHRRDLTRLRLACRAQATGDVTVRKNGVRRRRPVPTGPFPHVVDE</sequence>
<dbReference type="InterPro" id="IPR001041">
    <property type="entry name" value="2Fe-2S_ferredoxin-type"/>
</dbReference>
<dbReference type="InterPro" id="IPR036010">
    <property type="entry name" value="2Fe-2S_ferredoxin-like_sf"/>
</dbReference>
<reference evidence="4" key="1">
    <citation type="submission" date="2016-07" db="EMBL/GenBank/DDBJ databases">
        <title>Frankia sp. NRRL B-16219 Genome sequencing.</title>
        <authorList>
            <person name="Ghodhbane-Gtari F."/>
            <person name="Swanson E."/>
            <person name="Gueddou A."/>
            <person name="Louati M."/>
            <person name="Nouioui I."/>
            <person name="Hezbri K."/>
            <person name="Abebe-Akele F."/>
            <person name="Simpson S."/>
            <person name="Morris K."/>
            <person name="Thomas K."/>
            <person name="Gtari M."/>
            <person name="Tisa L.S."/>
        </authorList>
    </citation>
    <scope>NUCLEOTIDE SEQUENCE [LARGE SCALE GENOMIC DNA]</scope>
    <source>
        <strain evidence="4">NRRL B-16219</strain>
    </source>
</reference>
<dbReference type="Pfam" id="PF00111">
    <property type="entry name" value="Fer2"/>
    <property type="match status" value="1"/>
</dbReference>
<dbReference type="RefSeq" id="WP_071062218.1">
    <property type="nucleotide sequence ID" value="NZ_MAXA01000128.1"/>
</dbReference>
<keyword evidence="4" id="KW-1185">Reference proteome</keyword>
<gene>
    <name evidence="3" type="ORF">BBK14_33465</name>
</gene>
<evidence type="ECO:0000313" key="4">
    <source>
        <dbReference type="Proteomes" id="UP000179769"/>
    </source>
</evidence>